<reference evidence="3" key="1">
    <citation type="submission" date="2010-08" db="EMBL/GenBank/DDBJ databases">
        <authorList>
            <consortium name="Caenorhabditis japonica Sequencing Consortium"/>
            <person name="Wilson R.K."/>
        </authorList>
    </citation>
    <scope>NUCLEOTIDE SEQUENCE [LARGE SCALE GENOMIC DNA]</scope>
    <source>
        <strain evidence="3">DF5081</strain>
    </source>
</reference>
<dbReference type="Gene3D" id="3.40.50.300">
    <property type="entry name" value="P-loop containing nucleotide triphosphate hydrolases"/>
    <property type="match status" value="1"/>
</dbReference>
<evidence type="ECO:0000313" key="3">
    <source>
        <dbReference type="Proteomes" id="UP000005237"/>
    </source>
</evidence>
<reference evidence="2" key="2">
    <citation type="submission" date="2022-06" db="UniProtKB">
        <authorList>
            <consortium name="EnsemblMetazoa"/>
        </authorList>
    </citation>
    <scope>IDENTIFICATION</scope>
    <source>
        <strain evidence="2">DF5081</strain>
    </source>
</reference>
<evidence type="ECO:0000313" key="2">
    <source>
        <dbReference type="EnsemblMetazoa" id="CJA12703a.1"/>
    </source>
</evidence>
<dbReference type="GO" id="GO:0003746">
    <property type="term" value="F:translation elongation factor activity"/>
    <property type="evidence" value="ECO:0007669"/>
    <property type="project" value="TreeGrafter"/>
</dbReference>
<dbReference type="Proteomes" id="UP000005237">
    <property type="component" value="Unassembled WGS sequence"/>
</dbReference>
<keyword evidence="3" id="KW-1185">Reference proteome</keyword>
<dbReference type="GO" id="GO:0003924">
    <property type="term" value="F:GTPase activity"/>
    <property type="evidence" value="ECO:0007669"/>
    <property type="project" value="InterPro"/>
</dbReference>
<dbReference type="PANTHER" id="PTHR43721:SF9">
    <property type="entry name" value="GTP-BINDING PROTEIN 1"/>
    <property type="match status" value="1"/>
</dbReference>
<dbReference type="InterPro" id="IPR000795">
    <property type="entry name" value="T_Tr_GTP-bd_dom"/>
</dbReference>
<dbReference type="PANTHER" id="PTHR43721">
    <property type="entry name" value="ELONGATION FACTOR TU-RELATED"/>
    <property type="match status" value="1"/>
</dbReference>
<proteinExistence type="predicted"/>
<dbReference type="PROSITE" id="PS51722">
    <property type="entry name" value="G_TR_2"/>
    <property type="match status" value="1"/>
</dbReference>
<dbReference type="FunFam" id="3.40.50.300:FF:000091">
    <property type="entry name" value="Probable GTP-binding protein 1"/>
    <property type="match status" value="1"/>
</dbReference>
<dbReference type="CDD" id="cd04165">
    <property type="entry name" value="GTPBP1_like"/>
    <property type="match status" value="1"/>
</dbReference>
<accession>A0A8R1DVX7</accession>
<dbReference type="Pfam" id="PF00009">
    <property type="entry name" value="GTP_EFTU"/>
    <property type="match status" value="1"/>
</dbReference>
<organism evidence="2 3">
    <name type="scientific">Caenorhabditis japonica</name>
    <dbReference type="NCBI Taxonomy" id="281687"/>
    <lineage>
        <taxon>Eukaryota</taxon>
        <taxon>Metazoa</taxon>
        <taxon>Ecdysozoa</taxon>
        <taxon>Nematoda</taxon>
        <taxon>Chromadorea</taxon>
        <taxon>Rhabditida</taxon>
        <taxon>Rhabditina</taxon>
        <taxon>Rhabditomorpha</taxon>
        <taxon>Rhabditoidea</taxon>
        <taxon>Rhabditidae</taxon>
        <taxon>Peloderinae</taxon>
        <taxon>Caenorhabditis</taxon>
    </lineage>
</organism>
<dbReference type="InterPro" id="IPR035531">
    <property type="entry name" value="GTPBP1-like"/>
</dbReference>
<dbReference type="InterPro" id="IPR027417">
    <property type="entry name" value="P-loop_NTPase"/>
</dbReference>
<name>A0A8R1DVX7_CAEJA</name>
<protein>
    <submittedName>
        <fullName evidence="2">Tr-type G domain-containing protein</fullName>
    </submittedName>
</protein>
<evidence type="ECO:0000259" key="1">
    <source>
        <dbReference type="PROSITE" id="PS51722"/>
    </source>
</evidence>
<dbReference type="EnsemblMetazoa" id="CJA12703a.1">
    <property type="protein sequence ID" value="CJA12703a.1"/>
    <property type="gene ID" value="WBGene00131907"/>
</dbReference>
<feature type="domain" description="Tr-type G" evidence="1">
    <location>
        <begin position="139"/>
        <end position="338"/>
    </location>
</feature>
<dbReference type="AlphaFoldDB" id="A0A8R1DVX7"/>
<sequence>MDRIQESQQQKAANLCGLYADGDADADDAEKDQQKRGLDADFLVRNVPEDVEKYLIHVKKLLMEGEGECLVELGVPINSNSKNPRTGLSEEQLQEAVVVHEKILQQIPAVGTKIERRKQQGNMFTEVWLIRDPPTEKDFIEARVAVVGNVDAGKSTLLGVLTHSALDDGRGTARTKLFRHKHEFESGRTSSVGNDILGFDVHGNVVNKPDPHNHNLDWVQIGSDCSKLVTFIDLAGHEKYLKTTIFGMTGHMPDYTMLMIGANMGIIGTTKEHLSLALSLQVPVYLVVTKIDMCPAQVLEETMKNISRLVRSAKKIPILVKNMDDVVHAAVNFPSKKL</sequence>
<dbReference type="SUPFAM" id="SSF52540">
    <property type="entry name" value="P-loop containing nucleoside triphosphate hydrolases"/>
    <property type="match status" value="1"/>
</dbReference>
<dbReference type="GO" id="GO:0005525">
    <property type="term" value="F:GTP binding"/>
    <property type="evidence" value="ECO:0007669"/>
    <property type="project" value="InterPro"/>
</dbReference>
<dbReference type="InterPro" id="IPR050055">
    <property type="entry name" value="EF-Tu_GTPase"/>
</dbReference>